<organism evidence="1 2">
    <name type="scientific">Komarekiella delphini-convector SJRDD-AB1</name>
    <dbReference type="NCBI Taxonomy" id="2593771"/>
    <lineage>
        <taxon>Bacteria</taxon>
        <taxon>Bacillati</taxon>
        <taxon>Cyanobacteriota</taxon>
        <taxon>Cyanophyceae</taxon>
        <taxon>Nostocales</taxon>
        <taxon>Nostocaceae</taxon>
        <taxon>Komarekiella</taxon>
        <taxon>Komarekiella delphini-convector</taxon>
    </lineage>
</organism>
<name>A0AA41BAM2_9NOST</name>
<dbReference type="EMBL" id="VJXY01000139">
    <property type="protein sequence ID" value="MBD6621236.1"/>
    <property type="molecule type" value="Genomic_DNA"/>
</dbReference>
<gene>
    <name evidence="1" type="ORF">FNW02_37485</name>
</gene>
<sequence>MPTKLLKWVHCLSGVNIRLLNRRVGEKLGEYIDRLMVKEIIAIAQTYSAGSIVIPKLDNIREQV</sequence>
<comment type="caution">
    <text evidence="1">The sequence shown here is derived from an EMBL/GenBank/DDBJ whole genome shotgun (WGS) entry which is preliminary data.</text>
</comment>
<evidence type="ECO:0000313" key="2">
    <source>
        <dbReference type="Proteomes" id="UP001165986"/>
    </source>
</evidence>
<evidence type="ECO:0000313" key="1">
    <source>
        <dbReference type="EMBL" id="MBD6621236.1"/>
    </source>
</evidence>
<keyword evidence="2" id="KW-1185">Reference proteome</keyword>
<reference evidence="1" key="1">
    <citation type="submission" date="2019-07" db="EMBL/GenBank/DDBJ databases">
        <title>Toxilogical consequences of a new and cryptic species of cyanobacteria (Komarekiella delphini-convector) recovered from the epidermis of a bottlenose dolphin and 1500 ft. in the air.</title>
        <authorList>
            <person name="Brown A.O."/>
            <person name="Dvorak P."/>
            <person name="Villanueva C.D."/>
            <person name="Foss A.J."/>
            <person name="Garvey A.D."/>
            <person name="Gibson Q.A."/>
            <person name="Johansen J.R."/>
            <person name="Casamatta D.A."/>
        </authorList>
    </citation>
    <scope>NUCLEOTIDE SEQUENCE</scope>
    <source>
        <strain evidence="1">SJRDD-AB1</strain>
    </source>
</reference>
<protein>
    <submittedName>
        <fullName evidence="1">Uncharacterized protein</fullName>
    </submittedName>
</protein>
<dbReference type="RefSeq" id="WP_191762555.1">
    <property type="nucleotide sequence ID" value="NZ_VJXY01000139.1"/>
</dbReference>
<dbReference type="AlphaFoldDB" id="A0AA41BAM2"/>
<accession>A0AA41BAM2</accession>
<proteinExistence type="predicted"/>
<dbReference type="Proteomes" id="UP001165986">
    <property type="component" value="Unassembled WGS sequence"/>
</dbReference>